<evidence type="ECO:0000313" key="3">
    <source>
        <dbReference type="EMBL" id="MQM18497.1"/>
    </source>
</evidence>
<proteinExistence type="predicted"/>
<dbReference type="AlphaFoldDB" id="A0A843XHD4"/>
<sequence>MRWRSWCAEAGDPSGSREEEGHEAYKRTRGPLLRGWLACQYDLSRHPWGTHSYRSALTRRVKVLNATRHPVATWVPKAQGLVRRPFFPFFFLLSSPPPPAGLLVSFSIRVDWEPLMVCRKYLLLLPSPVPRVECLWCVGSLEMEHPAGLPFFWCRDRGARRDTRGCDRVTVHRPDAMASWSDGLTRSFHGGCYHGALPRCDGIAMSKGDVTVPVLPRVFPWFRLGCRRMPQGWLALRTFRWGTQKVASLRSVTEGDTFVAVSWWRCQEARIYLKIDCLARLGVVFVVLARLFARCLALEGLSHSEVVSISWDPHPREPVEGVLWATSMLELECRGRLEFFPAQASQSFFSLSHYALVLELRREVRREAAAWPDCSGAYALVRLCLALSGRLEAEARLESRGSGWCVLLAASGGGLVVVVVMTFPHDVSKCYPLP</sequence>
<evidence type="ECO:0000256" key="1">
    <source>
        <dbReference type="SAM" id="MobiDB-lite"/>
    </source>
</evidence>
<feature type="compositionally biased region" description="Basic and acidic residues" evidence="1">
    <location>
        <begin position="15"/>
        <end position="24"/>
    </location>
</feature>
<feature type="region of interest" description="Disordered" evidence="1">
    <location>
        <begin position="1"/>
        <end position="24"/>
    </location>
</feature>
<keyword evidence="2" id="KW-1133">Transmembrane helix</keyword>
<comment type="caution">
    <text evidence="3">The sequence shown here is derived from an EMBL/GenBank/DDBJ whole genome shotgun (WGS) entry which is preliminary data.</text>
</comment>
<accession>A0A843XHD4</accession>
<evidence type="ECO:0000313" key="4">
    <source>
        <dbReference type="Proteomes" id="UP000652761"/>
    </source>
</evidence>
<dbReference type="EMBL" id="NMUH01008237">
    <property type="protein sequence ID" value="MQM18497.1"/>
    <property type="molecule type" value="Genomic_DNA"/>
</dbReference>
<evidence type="ECO:0000256" key="2">
    <source>
        <dbReference type="SAM" id="Phobius"/>
    </source>
</evidence>
<dbReference type="Proteomes" id="UP000652761">
    <property type="component" value="Unassembled WGS sequence"/>
</dbReference>
<keyword evidence="2" id="KW-0812">Transmembrane</keyword>
<name>A0A843XHD4_COLES</name>
<organism evidence="3 4">
    <name type="scientific">Colocasia esculenta</name>
    <name type="common">Wild taro</name>
    <name type="synonym">Arum esculentum</name>
    <dbReference type="NCBI Taxonomy" id="4460"/>
    <lineage>
        <taxon>Eukaryota</taxon>
        <taxon>Viridiplantae</taxon>
        <taxon>Streptophyta</taxon>
        <taxon>Embryophyta</taxon>
        <taxon>Tracheophyta</taxon>
        <taxon>Spermatophyta</taxon>
        <taxon>Magnoliopsida</taxon>
        <taxon>Liliopsida</taxon>
        <taxon>Araceae</taxon>
        <taxon>Aroideae</taxon>
        <taxon>Colocasieae</taxon>
        <taxon>Colocasia</taxon>
    </lineage>
</organism>
<reference evidence="3" key="1">
    <citation type="submission" date="2017-07" db="EMBL/GenBank/DDBJ databases">
        <title>Taro Niue Genome Assembly and Annotation.</title>
        <authorList>
            <person name="Atibalentja N."/>
            <person name="Keating K."/>
            <person name="Fields C.J."/>
        </authorList>
    </citation>
    <scope>NUCLEOTIDE SEQUENCE</scope>
    <source>
        <strain evidence="3">Niue_2</strain>
        <tissue evidence="3">Leaf</tissue>
    </source>
</reference>
<protein>
    <submittedName>
        <fullName evidence="3">Uncharacterized protein</fullName>
    </submittedName>
</protein>
<keyword evidence="2" id="KW-0472">Membrane</keyword>
<feature type="transmembrane region" description="Helical" evidence="2">
    <location>
        <begin position="404"/>
        <end position="424"/>
    </location>
</feature>
<keyword evidence="4" id="KW-1185">Reference proteome</keyword>
<gene>
    <name evidence="3" type="ORF">Taro_051491</name>
</gene>